<feature type="transmembrane region" description="Helical" evidence="2">
    <location>
        <begin position="99"/>
        <end position="120"/>
    </location>
</feature>
<sequence length="252" mass="28909">MVNTTTSGAVSTFTNSEDDRLAMRSKSRISHTQREVAWNEHAGGNLSNTTTSSVQPESPISESYTSVLFSSSKLMNEDQQQQNLPPLSRILDRLWNSSVVFKVGFLLAVVIVQIVFYQLYIKNTLSNPSIEYKRKSFYRHLTKDTLTQEMLLNSPSRYFVFGNAEKRHKDYDIAKCVIESLMKQFKLTTLEAKYFTSYNDFSNGVRELKDKFGSNSLMRSLWNEKHVSPYIVVENNSNYIEIGSMDKVCKTL</sequence>
<reference evidence="3 4" key="1">
    <citation type="journal article" date="2018" name="BMC Genomics">
        <title>The genome of Naegleria lovaniensis, the basis for a comparative approach to unravel pathogenicity factors of the human pathogenic amoeba N. fowleri.</title>
        <authorList>
            <person name="Liechti N."/>
            <person name="Schurch N."/>
            <person name="Bruggmann R."/>
            <person name="Wittwer M."/>
        </authorList>
    </citation>
    <scope>NUCLEOTIDE SEQUENCE [LARGE SCALE GENOMIC DNA]</scope>
    <source>
        <strain evidence="3 4">ATCC 30569</strain>
    </source>
</reference>
<evidence type="ECO:0000256" key="1">
    <source>
        <dbReference type="SAM" id="MobiDB-lite"/>
    </source>
</evidence>
<protein>
    <submittedName>
        <fullName evidence="3">Uncharacterized protein</fullName>
    </submittedName>
</protein>
<keyword evidence="2" id="KW-0472">Membrane</keyword>
<dbReference type="AlphaFoldDB" id="A0AA88GUQ0"/>
<dbReference type="RefSeq" id="XP_044550650.1">
    <property type="nucleotide sequence ID" value="XM_044691817.1"/>
</dbReference>
<gene>
    <name evidence="3" type="ORF">C9374_002402</name>
</gene>
<feature type="compositionally biased region" description="Polar residues" evidence="1">
    <location>
        <begin position="45"/>
        <end position="59"/>
    </location>
</feature>
<organism evidence="3 4">
    <name type="scientific">Naegleria lovaniensis</name>
    <name type="common">Amoeba</name>
    <dbReference type="NCBI Taxonomy" id="51637"/>
    <lineage>
        <taxon>Eukaryota</taxon>
        <taxon>Discoba</taxon>
        <taxon>Heterolobosea</taxon>
        <taxon>Tetramitia</taxon>
        <taxon>Eutetramitia</taxon>
        <taxon>Vahlkampfiidae</taxon>
        <taxon>Naegleria</taxon>
    </lineage>
</organism>
<name>A0AA88GUQ0_NAELO</name>
<feature type="region of interest" description="Disordered" evidence="1">
    <location>
        <begin position="40"/>
        <end position="59"/>
    </location>
</feature>
<keyword evidence="4" id="KW-1185">Reference proteome</keyword>
<evidence type="ECO:0000313" key="3">
    <source>
        <dbReference type="EMBL" id="KAG2386658.1"/>
    </source>
</evidence>
<proteinExistence type="predicted"/>
<keyword evidence="2" id="KW-1133">Transmembrane helix</keyword>
<evidence type="ECO:0000313" key="4">
    <source>
        <dbReference type="Proteomes" id="UP000816034"/>
    </source>
</evidence>
<dbReference type="Proteomes" id="UP000816034">
    <property type="component" value="Unassembled WGS sequence"/>
</dbReference>
<dbReference type="EMBL" id="PYSW02000015">
    <property type="protein sequence ID" value="KAG2386658.1"/>
    <property type="molecule type" value="Genomic_DNA"/>
</dbReference>
<dbReference type="GeneID" id="68094858"/>
<keyword evidence="2" id="KW-0812">Transmembrane</keyword>
<evidence type="ECO:0000256" key="2">
    <source>
        <dbReference type="SAM" id="Phobius"/>
    </source>
</evidence>
<accession>A0AA88GUQ0</accession>
<comment type="caution">
    <text evidence="3">The sequence shown here is derived from an EMBL/GenBank/DDBJ whole genome shotgun (WGS) entry which is preliminary data.</text>
</comment>